<evidence type="ECO:0000256" key="13">
    <source>
        <dbReference type="ARBA" id="ARBA00042859"/>
    </source>
</evidence>
<keyword evidence="6" id="KW-0598">Phosphotransferase system</keyword>
<gene>
    <name evidence="15" type="primary">ulaA_3</name>
    <name evidence="15" type="ORF">CE91St55_58960</name>
    <name evidence="16" type="ORF">GNE07_29110</name>
</gene>
<dbReference type="OrthoDB" id="9796178at2"/>
<evidence type="ECO:0000256" key="9">
    <source>
        <dbReference type="ARBA" id="ARBA00023136"/>
    </source>
</evidence>
<dbReference type="RefSeq" id="WP_055652049.1">
    <property type="nucleotide sequence ID" value="NZ_BQNJ01000002.1"/>
</dbReference>
<keyword evidence="8 14" id="KW-1133">Transmembrane helix</keyword>
<reference evidence="16 17" key="1">
    <citation type="submission" date="2019-09" db="EMBL/GenBank/DDBJ databases">
        <title>Draft genome sequencing of Hungatella hathewayi 123Y-2.</title>
        <authorList>
            <person name="Lv Q."/>
            <person name="Li S."/>
        </authorList>
    </citation>
    <scope>NUCLEOTIDE SEQUENCE [LARGE SCALE GENOMIC DNA]</scope>
    <source>
        <strain evidence="16 17">123Y-2</strain>
    </source>
</reference>
<comment type="subunit">
    <text evidence="2">Homodimer.</text>
</comment>
<dbReference type="GO" id="GO:0005886">
    <property type="term" value="C:plasma membrane"/>
    <property type="evidence" value="ECO:0007669"/>
    <property type="project" value="UniProtKB-SubCell"/>
</dbReference>
<dbReference type="InterPro" id="IPR051562">
    <property type="entry name" value="Ascorbate-PTS_EIIC"/>
</dbReference>
<keyword evidence="4" id="KW-1003">Cell membrane</keyword>
<feature type="transmembrane region" description="Helical" evidence="14">
    <location>
        <begin position="119"/>
        <end position="140"/>
    </location>
</feature>
<dbReference type="PANTHER" id="PTHR33843:SF4">
    <property type="entry name" value="ASCORBATE-SPECIFIC PTS SYSTEM EIIC COMPONENT"/>
    <property type="match status" value="1"/>
</dbReference>
<dbReference type="GO" id="GO:0009401">
    <property type="term" value="P:phosphoenolpyruvate-dependent sugar phosphotransferase system"/>
    <property type="evidence" value="ECO:0007669"/>
    <property type="project" value="UniProtKB-KW"/>
</dbReference>
<feature type="transmembrane region" description="Helical" evidence="14">
    <location>
        <begin position="90"/>
        <end position="112"/>
    </location>
</feature>
<protein>
    <recommendedName>
        <fullName evidence="12">Ascorbate-specific PTS system EIIC component</fullName>
    </recommendedName>
    <alternativeName>
        <fullName evidence="13">Ascorbate-specific permease IIC component UlaA</fullName>
    </alternativeName>
</protein>
<comment type="function">
    <text evidence="10">The phosphoenolpyruvate-dependent sugar phosphotransferase system (sugar PTS), a major carbohydrate active transport system, catalyzes the phosphorylation of incoming sugar substrates concomitantly with their translocation across the cell membrane. The enzyme II UlaABC PTS system is involved in ascorbate transport.</text>
</comment>
<feature type="transmembrane region" description="Helical" evidence="14">
    <location>
        <begin position="146"/>
        <end position="167"/>
    </location>
</feature>
<comment type="subcellular location">
    <subcellularLocation>
        <location evidence="1">Cell membrane</location>
        <topology evidence="1">Multi-pass membrane protein</topology>
    </subcellularLocation>
</comment>
<feature type="transmembrane region" description="Helical" evidence="14">
    <location>
        <begin position="398"/>
        <end position="418"/>
    </location>
</feature>
<evidence type="ECO:0000256" key="4">
    <source>
        <dbReference type="ARBA" id="ARBA00022475"/>
    </source>
</evidence>
<feature type="transmembrane region" description="Helical" evidence="14">
    <location>
        <begin position="338"/>
        <end position="358"/>
    </location>
</feature>
<dbReference type="NCBIfam" id="NF009553">
    <property type="entry name" value="PRK12997.1-5"/>
    <property type="match status" value="1"/>
</dbReference>
<evidence type="ECO:0000256" key="2">
    <source>
        <dbReference type="ARBA" id="ARBA00011738"/>
    </source>
</evidence>
<evidence type="ECO:0000256" key="7">
    <source>
        <dbReference type="ARBA" id="ARBA00022692"/>
    </source>
</evidence>
<comment type="caution">
    <text evidence="15">The sequence shown here is derived from an EMBL/GenBank/DDBJ whole genome shotgun (WGS) entry which is preliminary data.</text>
</comment>
<sequence length="479" mass="50808">MQIVTVVREILATPAFLVGFVTLLGLLLQKKPVEHVIKGTITAIVGFVLLSAGSDFLQKGALKDFGVLFNYDFHIQGVIPNMEAVASLGVAQYAVEVSMVMFLGMVANLVIARFGPFHYIFLTGHHTLYMACLLTVALSGSSMKEWQIIAAGALMLGLFMALMPALAQGEMKKITGGNGIALGHFSTCGYLIAAKTARLAAKKDRRIKTAALETGTVKSTEDIRFPTKLSFMRDSTVGIFIVMTGIFLVVSGIAAARTDLAALDISYKTGGFQNWIIYAVIQGAQFSAAIYIILSGVRLVIAEIVPAFKGIAKRIVPHARPAVDCPVLFSYAPNAAMIGFLMSFLGGIVTMLILIGINTWFGELIVPVIVPGVVAHFFCGGSAGVFANTEGGVKGCLVGSFVHGILISVLALIVMPVLGTLNLSGTSFSDSDFCIAGILFGNLASVLSGGGILLVCVLVFILPIIWEQTAKYRKTLKAD</sequence>
<keyword evidence="5 16" id="KW-0762">Sugar transport</keyword>
<dbReference type="InterPro" id="IPR004703">
    <property type="entry name" value="PTS_sugar-sp_permease"/>
</dbReference>
<feature type="transmembrane region" description="Helical" evidence="14">
    <location>
        <begin position="275"/>
        <end position="294"/>
    </location>
</feature>
<evidence type="ECO:0000313" key="17">
    <source>
        <dbReference type="Proteomes" id="UP000434223"/>
    </source>
</evidence>
<evidence type="ECO:0000256" key="3">
    <source>
        <dbReference type="ARBA" id="ARBA00022448"/>
    </source>
</evidence>
<feature type="transmembrane region" description="Helical" evidence="14">
    <location>
        <begin position="364"/>
        <end position="386"/>
    </location>
</feature>
<evidence type="ECO:0000256" key="14">
    <source>
        <dbReference type="SAM" id="Phobius"/>
    </source>
</evidence>
<evidence type="ECO:0000256" key="11">
    <source>
        <dbReference type="ARBA" id="ARBA00038218"/>
    </source>
</evidence>
<evidence type="ECO:0000256" key="8">
    <source>
        <dbReference type="ARBA" id="ARBA00022989"/>
    </source>
</evidence>
<evidence type="ECO:0000256" key="1">
    <source>
        <dbReference type="ARBA" id="ARBA00004651"/>
    </source>
</evidence>
<feature type="transmembrane region" description="Helical" evidence="14">
    <location>
        <begin position="237"/>
        <end position="255"/>
    </location>
</feature>
<dbReference type="Pfam" id="PF03611">
    <property type="entry name" value="EIIC-GAT"/>
    <property type="match status" value="1"/>
</dbReference>
<dbReference type="PANTHER" id="PTHR33843">
    <property type="entry name" value="ASCORBATE-SPECIFIC PTS SYSTEM EIIC COMPONENT"/>
    <property type="match status" value="1"/>
</dbReference>
<feature type="transmembrane region" description="Helical" evidence="14">
    <location>
        <begin position="438"/>
        <end position="466"/>
    </location>
</feature>
<evidence type="ECO:0000256" key="5">
    <source>
        <dbReference type="ARBA" id="ARBA00022597"/>
    </source>
</evidence>
<feature type="transmembrane region" description="Helical" evidence="14">
    <location>
        <begin position="35"/>
        <end position="53"/>
    </location>
</feature>
<evidence type="ECO:0000256" key="12">
    <source>
        <dbReference type="ARBA" id="ARBA00039702"/>
    </source>
</evidence>
<dbReference type="EMBL" id="WNME01000044">
    <property type="protein sequence ID" value="MUB67080.1"/>
    <property type="molecule type" value="Genomic_DNA"/>
</dbReference>
<evidence type="ECO:0000256" key="10">
    <source>
        <dbReference type="ARBA" id="ARBA00037387"/>
    </source>
</evidence>
<dbReference type="NCBIfam" id="NF006920">
    <property type="entry name" value="PRK09410.1-2"/>
    <property type="match status" value="1"/>
</dbReference>
<dbReference type="AlphaFoldDB" id="A0A174XJQ7"/>
<reference evidence="15" key="2">
    <citation type="submission" date="2022-01" db="EMBL/GenBank/DDBJ databases">
        <title>Novel bile acid biosynthetic pathways are enriched in the microbiome of centenarians.</title>
        <authorList>
            <person name="Sato Y."/>
            <person name="Atarashi K."/>
            <person name="Plichta R.D."/>
            <person name="Arai Y."/>
            <person name="Sasajima S."/>
            <person name="Kearney M.S."/>
            <person name="Suda W."/>
            <person name="Takeshita K."/>
            <person name="Sasaki T."/>
            <person name="Okamoto S."/>
            <person name="Skelly N.A."/>
            <person name="Okamura Y."/>
            <person name="Vlamakis H."/>
            <person name="Li Y."/>
            <person name="Tanoue T."/>
            <person name="Takei H."/>
            <person name="Nittono H."/>
            <person name="Narushima S."/>
            <person name="Irie J."/>
            <person name="Itoh H."/>
            <person name="Moriya K."/>
            <person name="Sugiura Y."/>
            <person name="Suematsu M."/>
            <person name="Moritoki N."/>
            <person name="Shibata S."/>
            <person name="Littman R.D."/>
            <person name="Fischbach A.M."/>
            <person name="Uwamino Y."/>
            <person name="Inoue T."/>
            <person name="Honda A."/>
            <person name="Hattori M."/>
            <person name="Murai T."/>
            <person name="Xavier J.R."/>
            <person name="Hirose N."/>
            <person name="Honda K."/>
        </authorList>
    </citation>
    <scope>NUCLEOTIDE SEQUENCE</scope>
    <source>
        <strain evidence="15">CE91-St55</strain>
    </source>
</reference>
<feature type="transmembrane region" description="Helical" evidence="14">
    <location>
        <begin position="6"/>
        <end position="28"/>
    </location>
</feature>
<organism evidence="15 18">
    <name type="scientific">Hungatella hathewayi</name>
    <dbReference type="NCBI Taxonomy" id="154046"/>
    <lineage>
        <taxon>Bacteria</taxon>
        <taxon>Bacillati</taxon>
        <taxon>Bacillota</taxon>
        <taxon>Clostridia</taxon>
        <taxon>Lachnospirales</taxon>
        <taxon>Lachnospiraceae</taxon>
        <taxon>Hungatella</taxon>
    </lineage>
</organism>
<evidence type="ECO:0000313" key="15">
    <source>
        <dbReference type="EMBL" id="GKH03915.1"/>
    </source>
</evidence>
<dbReference type="Proteomes" id="UP000434223">
    <property type="component" value="Unassembled WGS sequence"/>
</dbReference>
<accession>A0A174XJQ7</accession>
<keyword evidence="9 14" id="KW-0472">Membrane</keyword>
<keyword evidence="7 14" id="KW-0812">Transmembrane</keyword>
<proteinExistence type="inferred from homology"/>
<name>A0A174XJQ7_9FIRM</name>
<keyword evidence="3" id="KW-0813">Transport</keyword>
<dbReference type="EMBL" id="BQNJ01000002">
    <property type="protein sequence ID" value="GKH03915.1"/>
    <property type="molecule type" value="Genomic_DNA"/>
</dbReference>
<evidence type="ECO:0000313" key="18">
    <source>
        <dbReference type="Proteomes" id="UP001055091"/>
    </source>
</evidence>
<comment type="similarity">
    <text evidence="11">Belongs to the UlaA family.</text>
</comment>
<evidence type="ECO:0000313" key="16">
    <source>
        <dbReference type="EMBL" id="MUB67080.1"/>
    </source>
</evidence>
<dbReference type="Proteomes" id="UP001055091">
    <property type="component" value="Unassembled WGS sequence"/>
</dbReference>
<evidence type="ECO:0000256" key="6">
    <source>
        <dbReference type="ARBA" id="ARBA00022683"/>
    </source>
</evidence>